<dbReference type="OrthoDB" id="74210at2759"/>
<dbReference type="PROSITE" id="PS51793">
    <property type="entry name" value="MIS18"/>
    <property type="match status" value="1"/>
</dbReference>
<dbReference type="Pfam" id="PF03226">
    <property type="entry name" value="Yippee-Mis18"/>
    <property type="match status" value="1"/>
</dbReference>
<dbReference type="Proteomes" id="UP000011082">
    <property type="component" value="Unassembled WGS sequence"/>
</dbReference>
<reference evidence="6" key="1">
    <citation type="submission" date="2011-05" db="EMBL/GenBank/DDBJ databases">
        <title>The genome sequence of Vittaforma corneae strain ATCC 50505.</title>
        <authorList>
            <consortium name="The Broad Institute Genome Sequencing Platform"/>
            <person name="Cuomo C."/>
            <person name="Didier E."/>
            <person name="Bowers L."/>
            <person name="Young S.K."/>
            <person name="Zeng Q."/>
            <person name="Gargeya S."/>
            <person name="Fitzgerald M."/>
            <person name="Haas B."/>
            <person name="Abouelleil A."/>
            <person name="Alvarado L."/>
            <person name="Arachchi H.M."/>
            <person name="Berlin A."/>
            <person name="Chapman S.B."/>
            <person name="Gearin G."/>
            <person name="Goldberg J."/>
            <person name="Griggs A."/>
            <person name="Gujja S."/>
            <person name="Hansen M."/>
            <person name="Heiman D."/>
            <person name="Howarth C."/>
            <person name="Larimer J."/>
            <person name="Lui A."/>
            <person name="MacDonald P.J.P."/>
            <person name="McCowen C."/>
            <person name="Montmayeur A."/>
            <person name="Murphy C."/>
            <person name="Neiman D."/>
            <person name="Pearson M."/>
            <person name="Priest M."/>
            <person name="Roberts A."/>
            <person name="Saif S."/>
            <person name="Shea T."/>
            <person name="Sisk P."/>
            <person name="Stolte C."/>
            <person name="Sykes S."/>
            <person name="Wortman J."/>
            <person name="Nusbaum C."/>
            <person name="Birren B."/>
        </authorList>
    </citation>
    <scope>NUCLEOTIDE SEQUENCE [LARGE SCALE GENOMIC DNA]</scope>
    <source>
        <strain evidence="6">ATCC 50505</strain>
    </source>
</reference>
<dbReference type="InterPro" id="IPR034752">
    <property type="entry name" value="Mis18"/>
</dbReference>
<protein>
    <recommendedName>
        <fullName evidence="3">Protein yippee-like</fullName>
    </recommendedName>
</protein>
<accession>L2GKK0</accession>
<dbReference type="InParanoid" id="L2GKK0"/>
<dbReference type="RefSeq" id="XP_007605283.1">
    <property type="nucleotide sequence ID" value="XM_007605221.1"/>
</dbReference>
<dbReference type="AlphaFoldDB" id="L2GKK0"/>
<comment type="similarity">
    <text evidence="3">Belongs to the yippee family.</text>
</comment>
<evidence type="ECO:0000256" key="3">
    <source>
        <dbReference type="RuleBase" id="RU110713"/>
    </source>
</evidence>
<gene>
    <name evidence="5" type="ORF">VICG_01838</name>
</gene>
<sequence length="134" mass="15013">MSEDNLRNPFVVFCKKCNKILTDSFTLNDYRNGYLVHSFSTVKEESRIEVGKDIFQNCLIQKIACACGNDTGVFLASVSGEFNGHANCYAFDKNQVNSYVLGSAVSKEKGLSEVMEDVEKLKSVVAKIYKKVYQ</sequence>
<feature type="domain" description="Mis18" evidence="4">
    <location>
        <begin position="9"/>
        <end position="101"/>
    </location>
</feature>
<dbReference type="InterPro" id="IPR004910">
    <property type="entry name" value="Yippee/Mis18/Cereblon"/>
</dbReference>
<dbReference type="HOGENOM" id="CLU_132771_0_0_1"/>
<evidence type="ECO:0000313" key="5">
    <source>
        <dbReference type="EMBL" id="ELA41139.1"/>
    </source>
</evidence>
<evidence type="ECO:0000256" key="2">
    <source>
        <dbReference type="ARBA" id="ARBA00022833"/>
    </source>
</evidence>
<evidence type="ECO:0000259" key="4">
    <source>
        <dbReference type="PROSITE" id="PS51793"/>
    </source>
</evidence>
<keyword evidence="1" id="KW-0479">Metal-binding</keyword>
<keyword evidence="6" id="KW-1185">Reference proteome</keyword>
<dbReference type="OMA" id="FILCECD"/>
<dbReference type="GO" id="GO:0046872">
    <property type="term" value="F:metal ion binding"/>
    <property type="evidence" value="ECO:0007669"/>
    <property type="project" value="UniProtKB-KW"/>
</dbReference>
<dbReference type="GeneID" id="19882548"/>
<dbReference type="EMBL" id="JH370149">
    <property type="protein sequence ID" value="ELA41139.1"/>
    <property type="molecule type" value="Genomic_DNA"/>
</dbReference>
<evidence type="ECO:0000313" key="6">
    <source>
        <dbReference type="Proteomes" id="UP000011082"/>
    </source>
</evidence>
<evidence type="ECO:0000256" key="1">
    <source>
        <dbReference type="ARBA" id="ARBA00022723"/>
    </source>
</evidence>
<dbReference type="VEuPathDB" id="MicrosporidiaDB:VICG_01838"/>
<organism evidence="5 6">
    <name type="scientific">Vittaforma corneae (strain ATCC 50505)</name>
    <name type="common">Microsporidian parasite</name>
    <name type="synonym">Nosema corneum</name>
    <dbReference type="NCBI Taxonomy" id="993615"/>
    <lineage>
        <taxon>Eukaryota</taxon>
        <taxon>Fungi</taxon>
        <taxon>Fungi incertae sedis</taxon>
        <taxon>Microsporidia</taxon>
        <taxon>Nosematidae</taxon>
        <taxon>Vittaforma</taxon>
    </lineage>
</organism>
<keyword evidence="2" id="KW-0862">Zinc</keyword>
<dbReference type="FunCoup" id="L2GKK0">
    <property type="interactions" value="43"/>
</dbReference>
<proteinExistence type="inferred from homology"/>
<name>L2GKK0_VITCO</name>